<dbReference type="SUPFAM" id="SSF46689">
    <property type="entry name" value="Homeodomain-like"/>
    <property type="match status" value="1"/>
</dbReference>
<dbReference type="CDD" id="cd03768">
    <property type="entry name" value="SR_ResInv"/>
    <property type="match status" value="1"/>
</dbReference>
<dbReference type="RefSeq" id="WP_349427475.1">
    <property type="nucleotide sequence ID" value="NZ_CP151632.1"/>
</dbReference>
<evidence type="ECO:0000256" key="1">
    <source>
        <dbReference type="ARBA" id="ARBA00009913"/>
    </source>
</evidence>
<keyword evidence="4" id="KW-0233">DNA recombination</keyword>
<dbReference type="InterPro" id="IPR009057">
    <property type="entry name" value="Homeodomain-like_sf"/>
</dbReference>
<dbReference type="Pfam" id="PF02796">
    <property type="entry name" value="HTH_7"/>
    <property type="match status" value="1"/>
</dbReference>
<dbReference type="InterPro" id="IPR050639">
    <property type="entry name" value="SSR_resolvase"/>
</dbReference>
<evidence type="ECO:0000256" key="6">
    <source>
        <dbReference type="SAM" id="MobiDB-lite"/>
    </source>
</evidence>
<dbReference type="Pfam" id="PF00239">
    <property type="entry name" value="Resolvase"/>
    <property type="match status" value="1"/>
</dbReference>
<sequence>MTARRIGMGRVSTQDQHPESQKDALEAAKCDRVYIEKFTGTKAERPVWSMVRDEVLRTGDTLVITRLDRLGRSTKDLLQIAADLEARGINLEATEQKIDTTTPEGRLFFTMVAAFAEFEHSMMRARTMDGLAAARARGRKGGRKAKLSPQKVADIRRRAGDGESITDLAEYFGVSRPTIYRALDTTQDRPEKEVQSDSLFDA</sequence>
<protein>
    <submittedName>
        <fullName evidence="8">Recombinase family protein</fullName>
    </submittedName>
</protein>
<feature type="region of interest" description="Disordered" evidence="6">
    <location>
        <begin position="1"/>
        <end position="21"/>
    </location>
</feature>
<keyword evidence="2" id="KW-0229">DNA integration</keyword>
<feature type="region of interest" description="Disordered" evidence="6">
    <location>
        <begin position="182"/>
        <end position="202"/>
    </location>
</feature>
<accession>A0AAU6S7J1</accession>
<evidence type="ECO:0000259" key="7">
    <source>
        <dbReference type="PROSITE" id="PS51736"/>
    </source>
</evidence>
<reference evidence="8" key="1">
    <citation type="submission" date="2024-04" db="EMBL/GenBank/DDBJ databases">
        <authorList>
            <person name="Roder T."/>
            <person name="Oberhansli S."/>
            <person name="Kreuzer M."/>
        </authorList>
    </citation>
    <scope>NUCLEOTIDE SEQUENCE</scope>
    <source>
        <strain evidence="8">LWS13-1.2</strain>
    </source>
</reference>
<feature type="active site" description="O-(5'-phospho-DNA)-serine intermediate" evidence="5">
    <location>
        <position position="12"/>
    </location>
</feature>
<dbReference type="AlphaFoldDB" id="A0AAU6S7J1"/>
<evidence type="ECO:0000256" key="4">
    <source>
        <dbReference type="ARBA" id="ARBA00023172"/>
    </source>
</evidence>
<dbReference type="PANTHER" id="PTHR30461">
    <property type="entry name" value="DNA-INVERTASE FROM LAMBDOID PROPHAGE"/>
    <property type="match status" value="1"/>
</dbReference>
<dbReference type="InterPro" id="IPR036162">
    <property type="entry name" value="Resolvase-like_N_sf"/>
</dbReference>
<gene>
    <name evidence="8" type="ORF">MRBLWS13_000476</name>
</gene>
<dbReference type="SMART" id="SM00857">
    <property type="entry name" value="Resolvase"/>
    <property type="match status" value="1"/>
</dbReference>
<proteinExistence type="inferred from homology"/>
<dbReference type="InterPro" id="IPR006119">
    <property type="entry name" value="Resolv_N"/>
</dbReference>
<dbReference type="FunFam" id="3.40.50.1390:FF:000001">
    <property type="entry name" value="DNA recombinase"/>
    <property type="match status" value="1"/>
</dbReference>
<dbReference type="PROSITE" id="PS00398">
    <property type="entry name" value="RECOMBINASES_2"/>
    <property type="match status" value="1"/>
</dbReference>
<dbReference type="Gene3D" id="3.40.50.1390">
    <property type="entry name" value="Resolvase, N-terminal catalytic domain"/>
    <property type="match status" value="1"/>
</dbReference>
<keyword evidence="3" id="KW-0238">DNA-binding</keyword>
<dbReference type="GO" id="GO:0000150">
    <property type="term" value="F:DNA strand exchange activity"/>
    <property type="evidence" value="ECO:0007669"/>
    <property type="project" value="InterPro"/>
</dbReference>
<evidence type="ECO:0000256" key="3">
    <source>
        <dbReference type="ARBA" id="ARBA00023125"/>
    </source>
</evidence>
<dbReference type="PROSITE" id="PS51736">
    <property type="entry name" value="RECOMBINASES_3"/>
    <property type="match status" value="1"/>
</dbReference>
<organism evidence="8">
    <name type="scientific">Microbacterium sp. LWS13-1.2</name>
    <dbReference type="NCBI Taxonomy" id="3135264"/>
    <lineage>
        <taxon>Bacteria</taxon>
        <taxon>Bacillati</taxon>
        <taxon>Actinomycetota</taxon>
        <taxon>Actinomycetes</taxon>
        <taxon>Micrococcales</taxon>
        <taxon>Microbacteriaceae</taxon>
        <taxon>Microbacterium</taxon>
    </lineage>
</organism>
<dbReference type="EMBL" id="CP151632">
    <property type="protein sequence ID" value="WZO32868.1"/>
    <property type="molecule type" value="Genomic_DNA"/>
</dbReference>
<dbReference type="GO" id="GO:0003677">
    <property type="term" value="F:DNA binding"/>
    <property type="evidence" value="ECO:0007669"/>
    <property type="project" value="UniProtKB-KW"/>
</dbReference>
<dbReference type="InterPro" id="IPR006120">
    <property type="entry name" value="Resolvase_HTH_dom"/>
</dbReference>
<dbReference type="Gene3D" id="1.10.10.60">
    <property type="entry name" value="Homeodomain-like"/>
    <property type="match status" value="1"/>
</dbReference>
<dbReference type="CDD" id="cd00569">
    <property type="entry name" value="HTH_Hin_like"/>
    <property type="match status" value="1"/>
</dbReference>
<dbReference type="SUPFAM" id="SSF53041">
    <property type="entry name" value="Resolvase-like"/>
    <property type="match status" value="1"/>
</dbReference>
<feature type="domain" description="Resolvase/invertase-type recombinase catalytic" evidence="7">
    <location>
        <begin position="4"/>
        <end position="138"/>
    </location>
</feature>
<dbReference type="PANTHER" id="PTHR30461:SF2">
    <property type="entry name" value="SERINE RECOMBINASE PINE-RELATED"/>
    <property type="match status" value="1"/>
</dbReference>
<dbReference type="InterPro" id="IPR006118">
    <property type="entry name" value="Recombinase_CS"/>
</dbReference>
<comment type="similarity">
    <text evidence="1">Belongs to the site-specific recombinase resolvase family.</text>
</comment>
<feature type="compositionally biased region" description="Basic and acidic residues" evidence="6">
    <location>
        <begin position="186"/>
        <end position="195"/>
    </location>
</feature>
<dbReference type="GO" id="GO:0015074">
    <property type="term" value="P:DNA integration"/>
    <property type="evidence" value="ECO:0007669"/>
    <property type="project" value="UniProtKB-KW"/>
</dbReference>
<evidence type="ECO:0000256" key="5">
    <source>
        <dbReference type="PIRSR" id="PIRSR606118-50"/>
    </source>
</evidence>
<evidence type="ECO:0000256" key="2">
    <source>
        <dbReference type="ARBA" id="ARBA00022908"/>
    </source>
</evidence>
<evidence type="ECO:0000313" key="8">
    <source>
        <dbReference type="EMBL" id="WZO32868.1"/>
    </source>
</evidence>
<name>A0AAU6S7J1_9MICO</name>